<dbReference type="Gene3D" id="3.40.50.360">
    <property type="match status" value="1"/>
</dbReference>
<evidence type="ECO:0000259" key="3">
    <source>
        <dbReference type="Pfam" id="PF03358"/>
    </source>
</evidence>
<dbReference type="PANTHER" id="PTHR43278:SF2">
    <property type="entry name" value="IRON-SULFUR FLAVOPROTEIN"/>
    <property type="match status" value="1"/>
</dbReference>
<protein>
    <submittedName>
        <fullName evidence="4">Multimeric flavodoxin WrbA</fullName>
    </submittedName>
</protein>
<dbReference type="SUPFAM" id="SSF52218">
    <property type="entry name" value="Flavoproteins"/>
    <property type="match status" value="1"/>
</dbReference>
<dbReference type="OrthoDB" id="9805976at2"/>
<reference evidence="4 5" key="1">
    <citation type="submission" date="2018-05" db="EMBL/GenBank/DDBJ databases">
        <title>The Hungate 1000. A catalogue of reference genomes from the rumen microbiome.</title>
        <authorList>
            <person name="Kelly W."/>
        </authorList>
    </citation>
    <scope>NUCLEOTIDE SEQUENCE [LARGE SCALE GENOMIC DNA]</scope>
    <source>
        <strain evidence="4 5">NLAE-zl-C242</strain>
    </source>
</reference>
<keyword evidence="5" id="KW-1185">Reference proteome</keyword>
<name>A0A2Y9BL88_9FIRM</name>
<dbReference type="AlphaFoldDB" id="A0A2Y9BL88"/>
<gene>
    <name evidence="4" type="ORF">A8806_11889</name>
</gene>
<dbReference type="Proteomes" id="UP000245845">
    <property type="component" value="Unassembled WGS sequence"/>
</dbReference>
<evidence type="ECO:0000313" key="4">
    <source>
        <dbReference type="EMBL" id="PWJ22634.1"/>
    </source>
</evidence>
<keyword evidence="1" id="KW-0285">Flavoprotein</keyword>
<dbReference type="PANTHER" id="PTHR43278">
    <property type="entry name" value="NAD(P)H-DEPENDENT FMN-CONTAINING OXIDOREDUCTASE YWQN-RELATED"/>
    <property type="match status" value="1"/>
</dbReference>
<evidence type="ECO:0000256" key="2">
    <source>
        <dbReference type="ARBA" id="ARBA00022643"/>
    </source>
</evidence>
<proteinExistence type="predicted"/>
<sequence length="179" mass="19612">MEKNILVITASLRKGSNSELLADKLICGAKEAGNHVEKVCIRDKEIAFCRGCLACQKTGGCAIKDDGDEIARKMLSADVLVFATPIYYYGMSGQMKTMLDRANPLYFLDYRFRDVYLLATAADEDEHAINGALTGIQGWISCFEKAQLAGNVFAGGVDQAGEIENHPALERAYQMGKEM</sequence>
<evidence type="ECO:0000256" key="1">
    <source>
        <dbReference type="ARBA" id="ARBA00022630"/>
    </source>
</evidence>
<dbReference type="InterPro" id="IPR005025">
    <property type="entry name" value="FMN_Rdtase-like_dom"/>
</dbReference>
<dbReference type="Pfam" id="PF03358">
    <property type="entry name" value="FMN_red"/>
    <property type="match status" value="1"/>
</dbReference>
<comment type="caution">
    <text evidence="4">The sequence shown here is derived from an EMBL/GenBank/DDBJ whole genome shotgun (WGS) entry which is preliminary data.</text>
</comment>
<keyword evidence="2" id="KW-0288">FMN</keyword>
<organism evidence="4 5">
    <name type="scientific">Faecalicatena orotica</name>
    <dbReference type="NCBI Taxonomy" id="1544"/>
    <lineage>
        <taxon>Bacteria</taxon>
        <taxon>Bacillati</taxon>
        <taxon>Bacillota</taxon>
        <taxon>Clostridia</taxon>
        <taxon>Lachnospirales</taxon>
        <taxon>Lachnospiraceae</taxon>
        <taxon>Faecalicatena</taxon>
    </lineage>
</organism>
<dbReference type="EMBL" id="QGDL01000018">
    <property type="protein sequence ID" value="PWJ22634.1"/>
    <property type="molecule type" value="Genomic_DNA"/>
</dbReference>
<dbReference type="InterPro" id="IPR029039">
    <property type="entry name" value="Flavoprotein-like_sf"/>
</dbReference>
<dbReference type="RefSeq" id="WP_109733538.1">
    <property type="nucleotide sequence ID" value="NZ_BAAACK010000010.1"/>
</dbReference>
<dbReference type="GO" id="GO:0016491">
    <property type="term" value="F:oxidoreductase activity"/>
    <property type="evidence" value="ECO:0007669"/>
    <property type="project" value="InterPro"/>
</dbReference>
<accession>A0A2Y9BL88</accession>
<dbReference type="InterPro" id="IPR051796">
    <property type="entry name" value="ISF_SsuE-like"/>
</dbReference>
<feature type="domain" description="NADPH-dependent FMN reductase-like" evidence="3">
    <location>
        <begin position="4"/>
        <end position="104"/>
    </location>
</feature>
<evidence type="ECO:0000313" key="5">
    <source>
        <dbReference type="Proteomes" id="UP000245845"/>
    </source>
</evidence>